<comment type="caution">
    <text evidence="7">The sequence shown here is derived from an EMBL/GenBank/DDBJ whole genome shotgun (WGS) entry which is preliminary data.</text>
</comment>
<evidence type="ECO:0000313" key="7">
    <source>
        <dbReference type="EMBL" id="MBL4936465.1"/>
    </source>
</evidence>
<dbReference type="Proteomes" id="UP000632377">
    <property type="component" value="Unassembled WGS sequence"/>
</dbReference>
<evidence type="ECO:0000256" key="4">
    <source>
        <dbReference type="ARBA" id="ARBA00022723"/>
    </source>
</evidence>
<dbReference type="Gene3D" id="2.40.30.40">
    <property type="entry name" value="Peptidase M42, domain 2"/>
    <property type="match status" value="1"/>
</dbReference>
<dbReference type="EMBL" id="JAESWC010000004">
    <property type="protein sequence ID" value="MBL4936465.1"/>
    <property type="molecule type" value="Genomic_DNA"/>
</dbReference>
<evidence type="ECO:0000256" key="6">
    <source>
        <dbReference type="PIRNR" id="PIRNR001123"/>
    </source>
</evidence>
<dbReference type="SUPFAM" id="SSF53187">
    <property type="entry name" value="Zn-dependent exopeptidases"/>
    <property type="match status" value="1"/>
</dbReference>
<dbReference type="Pfam" id="PF05343">
    <property type="entry name" value="Peptidase_M42"/>
    <property type="match status" value="1"/>
</dbReference>
<dbReference type="InterPro" id="IPR023367">
    <property type="entry name" value="Peptidase_M42_dom2"/>
</dbReference>
<keyword evidence="5" id="KW-0378">Hydrolase</keyword>
<dbReference type="RefSeq" id="WP_202749210.1">
    <property type="nucleotide sequence ID" value="NZ_JAESWC010000004.1"/>
</dbReference>
<dbReference type="PANTHER" id="PTHR32481">
    <property type="entry name" value="AMINOPEPTIDASE"/>
    <property type="match status" value="1"/>
</dbReference>
<gene>
    <name evidence="7" type="ORF">JK636_11910</name>
</gene>
<dbReference type="InterPro" id="IPR051464">
    <property type="entry name" value="Peptidase_M42_aminopept"/>
</dbReference>
<dbReference type="Gene3D" id="3.40.630.10">
    <property type="entry name" value="Zn peptidases"/>
    <property type="match status" value="1"/>
</dbReference>
<evidence type="ECO:0000256" key="1">
    <source>
        <dbReference type="ARBA" id="ARBA00006272"/>
    </source>
</evidence>
<evidence type="ECO:0000313" key="8">
    <source>
        <dbReference type="Proteomes" id="UP000632377"/>
    </source>
</evidence>
<evidence type="ECO:0000256" key="2">
    <source>
        <dbReference type="ARBA" id="ARBA00022438"/>
    </source>
</evidence>
<dbReference type="InterPro" id="IPR008007">
    <property type="entry name" value="Peptidase_M42"/>
</dbReference>
<dbReference type="PIRSF" id="PIRSF001123">
    <property type="entry name" value="PepA_GA"/>
    <property type="match status" value="1"/>
</dbReference>
<name>A0ABS1TAU6_9CLOT</name>
<keyword evidence="4" id="KW-0479">Metal-binding</keyword>
<reference evidence="7 8" key="1">
    <citation type="submission" date="2021-01" db="EMBL/GenBank/DDBJ databases">
        <title>Genome public.</title>
        <authorList>
            <person name="Liu C."/>
            <person name="Sun Q."/>
        </authorList>
    </citation>
    <scope>NUCLEOTIDE SEQUENCE [LARGE SCALE GENOMIC DNA]</scope>
    <source>
        <strain evidence="7 8">YIM B02515</strain>
    </source>
</reference>
<dbReference type="PANTHER" id="PTHR32481:SF9">
    <property type="entry name" value="ENDOGLUCANASE"/>
    <property type="match status" value="1"/>
</dbReference>
<accession>A0ABS1TAU6</accession>
<sequence>MILKELTQAFGVSGFEKEIAKIVIDNVKDYVDELTIDAIGNVIAVKKGTGDEKKKIMVSSHMDEIGFAVLGVTDKGFVKIKKVGGISAQVSFMNRVQFKNGAFGTISSFEKMDKVGVADINKLYVDICAISKEDALKYVSIGEPASYIGKYKELNNNCVTAKALDDRIGCYILIEALKKVTNPYHDIYFVFSVQEEVGLIGATVAAERINPDLGIAVDITGSFDVPTDTDGNAVFGGGAAVKVLDNSVICDEELVEVMIKCAEENNIKYQLDALAGGGTDAGAINKSNRGVKALGISIPTRYGHSPNGIVNMDDVNACIDLLWKFTESTFKFETEKKYI</sequence>
<keyword evidence="3" id="KW-0645">Protease</keyword>
<organism evidence="7 8">
    <name type="scientific">Clostridium rhizosphaerae</name>
    <dbReference type="NCBI Taxonomy" id="2803861"/>
    <lineage>
        <taxon>Bacteria</taxon>
        <taxon>Bacillati</taxon>
        <taxon>Bacillota</taxon>
        <taxon>Clostridia</taxon>
        <taxon>Eubacteriales</taxon>
        <taxon>Clostridiaceae</taxon>
        <taxon>Clostridium</taxon>
    </lineage>
</organism>
<proteinExistence type="inferred from homology"/>
<evidence type="ECO:0000256" key="3">
    <source>
        <dbReference type="ARBA" id="ARBA00022670"/>
    </source>
</evidence>
<evidence type="ECO:0000256" key="5">
    <source>
        <dbReference type="ARBA" id="ARBA00022801"/>
    </source>
</evidence>
<keyword evidence="8" id="KW-1185">Reference proteome</keyword>
<dbReference type="SUPFAM" id="SSF101821">
    <property type="entry name" value="Aminopeptidase/glucanase lid domain"/>
    <property type="match status" value="1"/>
</dbReference>
<comment type="similarity">
    <text evidence="1 6">Belongs to the peptidase M42 family.</text>
</comment>
<protein>
    <submittedName>
        <fullName evidence="7">M42 family metallopeptidase</fullName>
    </submittedName>
</protein>
<keyword evidence="2" id="KW-0031">Aminopeptidase</keyword>